<proteinExistence type="predicted"/>
<name>A0A1H1FKU4_9PSED</name>
<protein>
    <recommendedName>
        <fullName evidence="1">DUF551 domain-containing protein</fullName>
    </recommendedName>
</protein>
<dbReference type="OrthoDB" id="5678344at2"/>
<dbReference type="InterPro" id="IPR007539">
    <property type="entry name" value="DUF551"/>
</dbReference>
<gene>
    <name evidence="2" type="ORF">SAMN04490195_2753</name>
</gene>
<evidence type="ECO:0000259" key="1">
    <source>
        <dbReference type="Pfam" id="PF04448"/>
    </source>
</evidence>
<feature type="domain" description="DUF551" evidence="1">
    <location>
        <begin position="4"/>
        <end position="69"/>
    </location>
</feature>
<organism evidence="2 3">
    <name type="scientific">Pseudomonas moorei</name>
    <dbReference type="NCBI Taxonomy" id="395599"/>
    <lineage>
        <taxon>Bacteria</taxon>
        <taxon>Pseudomonadati</taxon>
        <taxon>Pseudomonadota</taxon>
        <taxon>Gammaproteobacteria</taxon>
        <taxon>Pseudomonadales</taxon>
        <taxon>Pseudomonadaceae</taxon>
        <taxon>Pseudomonas</taxon>
    </lineage>
</organism>
<accession>A0A1H1FKU4</accession>
<dbReference type="AlphaFoldDB" id="A0A1H1FKU4"/>
<sequence>MSNWIKCSDELPDLPRGGGKHHVIAYTPAREAQRFANGSRFLYWNGIDWRYPDGSRFEHRVTHWQPFLSKPTE</sequence>
<evidence type="ECO:0000313" key="2">
    <source>
        <dbReference type="EMBL" id="SDR01428.1"/>
    </source>
</evidence>
<dbReference type="Pfam" id="PF04448">
    <property type="entry name" value="DUF551"/>
    <property type="match status" value="1"/>
</dbReference>
<dbReference type="RefSeq" id="WP_090322448.1">
    <property type="nucleotide sequence ID" value="NZ_FNKJ01000003.1"/>
</dbReference>
<reference evidence="3" key="1">
    <citation type="submission" date="2016-10" db="EMBL/GenBank/DDBJ databases">
        <authorList>
            <person name="Varghese N."/>
            <person name="Submissions S."/>
        </authorList>
    </citation>
    <scope>NUCLEOTIDE SEQUENCE [LARGE SCALE GENOMIC DNA]</scope>
    <source>
        <strain evidence="3">BS3775</strain>
    </source>
</reference>
<evidence type="ECO:0000313" key="3">
    <source>
        <dbReference type="Proteomes" id="UP000199570"/>
    </source>
</evidence>
<dbReference type="Proteomes" id="UP000199570">
    <property type="component" value="Unassembled WGS sequence"/>
</dbReference>
<dbReference type="EMBL" id="FNKJ01000003">
    <property type="protein sequence ID" value="SDR01428.1"/>
    <property type="molecule type" value="Genomic_DNA"/>
</dbReference>
<keyword evidence="3" id="KW-1185">Reference proteome</keyword>